<accession>A0A847S413</accession>
<dbReference type="InterPro" id="IPR001670">
    <property type="entry name" value="ADH_Fe/GldA"/>
</dbReference>
<feature type="domain" description="Alcohol dehydrogenase iron-type/glycerol dehydrogenase GldA" evidence="2">
    <location>
        <begin position="13"/>
        <end position="165"/>
    </location>
</feature>
<dbReference type="GO" id="GO:0046872">
    <property type="term" value="F:metal ion binding"/>
    <property type="evidence" value="ECO:0007669"/>
    <property type="project" value="InterPro"/>
</dbReference>
<dbReference type="GO" id="GO:0004022">
    <property type="term" value="F:alcohol dehydrogenase (NAD+) activity"/>
    <property type="evidence" value="ECO:0007669"/>
    <property type="project" value="TreeGrafter"/>
</dbReference>
<protein>
    <submittedName>
        <fullName evidence="4">Phosphonoacetaldehyde reductase</fullName>
    </submittedName>
</protein>
<dbReference type="InterPro" id="IPR056798">
    <property type="entry name" value="ADH_Fe_C"/>
</dbReference>
<dbReference type="EMBL" id="JABAIA010000005">
    <property type="protein sequence ID" value="NLR69194.1"/>
    <property type="molecule type" value="Genomic_DNA"/>
</dbReference>
<name>A0A847S413_9BACT</name>
<dbReference type="Pfam" id="PF25137">
    <property type="entry name" value="ADH_Fe_C"/>
    <property type="match status" value="1"/>
</dbReference>
<evidence type="ECO:0000256" key="1">
    <source>
        <dbReference type="ARBA" id="ARBA00023002"/>
    </source>
</evidence>
<dbReference type="Proteomes" id="UP000570474">
    <property type="component" value="Unassembled WGS sequence"/>
</dbReference>
<dbReference type="PANTHER" id="PTHR11496">
    <property type="entry name" value="ALCOHOL DEHYDROGENASE"/>
    <property type="match status" value="1"/>
</dbReference>
<evidence type="ECO:0000259" key="3">
    <source>
        <dbReference type="Pfam" id="PF25137"/>
    </source>
</evidence>
<dbReference type="SUPFAM" id="SSF56796">
    <property type="entry name" value="Dehydroquinate synthase-like"/>
    <property type="match status" value="1"/>
</dbReference>
<dbReference type="Pfam" id="PF00465">
    <property type="entry name" value="Fe-ADH"/>
    <property type="match status" value="1"/>
</dbReference>
<dbReference type="Gene3D" id="3.40.50.1970">
    <property type="match status" value="1"/>
</dbReference>
<gene>
    <name evidence="4" type="ORF">HGH92_33160</name>
</gene>
<comment type="caution">
    <text evidence="4">The sequence shown here is derived from an EMBL/GenBank/DDBJ whole genome shotgun (WGS) entry which is preliminary data.</text>
</comment>
<dbReference type="AlphaFoldDB" id="A0A847S413"/>
<sequence length="381" mass="41790">MYDPCSLSSLGASIKRILHTFNTKKVLLIHGYQSFKDYESVVTDAIAPDILLFRASGFSLYPELEDILNVANTARLEGIDTVIAIGGGTIIDIAKSVSVLWQQEAATMLSLLDTDIDFLEPQRLKLLTIPTTCGTGAEVTPFAVIYDGAAKHSFYGNSLIPQQFIHCPPLAVSLSNEQIAVGAFDTLSQAIESIWSKGSVTASREYAGEAVRLVMDNVDEAVRTRSPKAMTCLMKASFLSGRAIAITKTTGPHALSYPLTRKFSIPHGLAVMITLPYFFLFHDKILNLEDESYPVLRQHLEYILGLLNVKSGRHAFEVLCGLAARINVDISLSAYISAGDLAVLQQCNFNEDRLRNHPVTINRSDIQQIFTSSFDRLSAIA</sequence>
<proteinExistence type="predicted"/>
<dbReference type="InterPro" id="IPR039697">
    <property type="entry name" value="Alcohol_dehydrogenase_Fe"/>
</dbReference>
<keyword evidence="1" id="KW-0560">Oxidoreductase</keyword>
<dbReference type="Gene3D" id="1.20.1090.10">
    <property type="entry name" value="Dehydroquinate synthase-like - alpha domain"/>
    <property type="match status" value="1"/>
</dbReference>
<reference evidence="4 5" key="1">
    <citation type="submission" date="2020-04" db="EMBL/GenBank/DDBJ databases">
        <authorList>
            <person name="Yin C."/>
        </authorList>
    </citation>
    <scope>NUCLEOTIDE SEQUENCE [LARGE SCALE GENOMIC DNA]</scope>
    <source>
        <strain evidence="4 5">Ae27</strain>
    </source>
</reference>
<dbReference type="PANTHER" id="PTHR11496:SF83">
    <property type="entry name" value="HYDROXYACID-OXOACID TRANSHYDROGENASE, MITOCHONDRIAL"/>
    <property type="match status" value="1"/>
</dbReference>
<evidence type="ECO:0000259" key="2">
    <source>
        <dbReference type="Pfam" id="PF00465"/>
    </source>
</evidence>
<organism evidence="4 5">
    <name type="scientific">Chitinophaga varians</name>
    <dbReference type="NCBI Taxonomy" id="2202339"/>
    <lineage>
        <taxon>Bacteria</taxon>
        <taxon>Pseudomonadati</taxon>
        <taxon>Bacteroidota</taxon>
        <taxon>Chitinophagia</taxon>
        <taxon>Chitinophagales</taxon>
        <taxon>Chitinophagaceae</taxon>
        <taxon>Chitinophaga</taxon>
    </lineage>
</organism>
<keyword evidence="5" id="KW-1185">Reference proteome</keyword>
<feature type="domain" description="Fe-containing alcohol dehydrogenase-like C-terminal" evidence="3">
    <location>
        <begin position="180"/>
        <end position="373"/>
    </location>
</feature>
<evidence type="ECO:0000313" key="5">
    <source>
        <dbReference type="Proteomes" id="UP000570474"/>
    </source>
</evidence>
<evidence type="ECO:0000313" key="4">
    <source>
        <dbReference type="EMBL" id="NLR69194.1"/>
    </source>
</evidence>
<dbReference type="RefSeq" id="WP_168875156.1">
    <property type="nucleotide sequence ID" value="NZ_JABAIA010000005.1"/>
</dbReference>